<keyword evidence="3" id="KW-1185">Reference proteome</keyword>
<evidence type="ECO:0000313" key="2">
    <source>
        <dbReference type="EMBL" id="BAI81480.1"/>
    </source>
</evidence>
<sequence>MKYLTILLLVVILTSCSKPSQVNYVNTVANPKNSYTRFLKSKYTIELNNIVENIKILNLNIVNDGIGFTGATDCKKCDNKPGDFWLFINFQGKNLNALIEKNINIKIKDILQNKTKDILFVLKNCKLDRLIKDNHFKGFLISGVWGVSDNIKEILSPKKYQTAEYYITKETFSKFIKGEINYSKIFLISLYRFYQLK</sequence>
<dbReference type="KEGG" id="ddf:DEFDS_2030"/>
<dbReference type="EMBL" id="AP011529">
    <property type="protein sequence ID" value="BAI81480.1"/>
    <property type="molecule type" value="Genomic_DNA"/>
</dbReference>
<feature type="signal peptide" evidence="1">
    <location>
        <begin position="1"/>
        <end position="22"/>
    </location>
</feature>
<dbReference type="AlphaFoldDB" id="D3P9U0"/>
<keyword evidence="1" id="KW-0732">Signal</keyword>
<protein>
    <recommendedName>
        <fullName evidence="4">Lipoprotein</fullName>
    </recommendedName>
</protein>
<dbReference type="eggNOG" id="ENOG5032CIY">
    <property type="taxonomic scope" value="Bacteria"/>
</dbReference>
<accession>D3P9U0</accession>
<reference evidence="2 3" key="1">
    <citation type="journal article" date="2010" name="DNA Res.">
        <title>Bacterial lifestyle in a deep-sea hydrothermal vent chimney revealed by the genome sequence of the thermophilic bacterium Deferribacter desulfuricans SSM1.</title>
        <authorList>
            <person name="Takaki Y."/>
            <person name="Shimamura S."/>
            <person name="Nakagawa S."/>
            <person name="Fukuhara Y."/>
            <person name="Horikawa H."/>
            <person name="Ankai A."/>
            <person name="Harada T."/>
            <person name="Hosoyama A."/>
            <person name="Oguchi A."/>
            <person name="Fukui S."/>
            <person name="Fujita N."/>
            <person name="Takami H."/>
            <person name="Takai K."/>
        </authorList>
    </citation>
    <scope>NUCLEOTIDE SEQUENCE [LARGE SCALE GENOMIC DNA]</scope>
    <source>
        <strain evidence="3">DSM 14783 / JCM 11476 / NBRC 101012 / SSM1</strain>
    </source>
</reference>
<dbReference type="PROSITE" id="PS51257">
    <property type="entry name" value="PROKAR_LIPOPROTEIN"/>
    <property type="match status" value="1"/>
</dbReference>
<organism evidence="2 3">
    <name type="scientific">Deferribacter desulfuricans (strain DSM 14783 / JCM 11476 / NBRC 101012 / SSM1)</name>
    <dbReference type="NCBI Taxonomy" id="639282"/>
    <lineage>
        <taxon>Bacteria</taxon>
        <taxon>Pseudomonadati</taxon>
        <taxon>Deferribacterota</taxon>
        <taxon>Deferribacteres</taxon>
        <taxon>Deferribacterales</taxon>
        <taxon>Deferribacteraceae</taxon>
        <taxon>Deferribacter</taxon>
    </lineage>
</organism>
<dbReference type="HOGENOM" id="CLU_1382133_0_0_0"/>
<name>D3P9U0_DEFDS</name>
<evidence type="ECO:0008006" key="4">
    <source>
        <dbReference type="Google" id="ProtNLM"/>
    </source>
</evidence>
<dbReference type="RefSeq" id="WP_013008725.1">
    <property type="nucleotide sequence ID" value="NC_013939.1"/>
</dbReference>
<evidence type="ECO:0000313" key="3">
    <source>
        <dbReference type="Proteomes" id="UP000001520"/>
    </source>
</evidence>
<gene>
    <name evidence="2" type="ordered locus">DEFDS_2030</name>
</gene>
<proteinExistence type="predicted"/>
<dbReference type="Proteomes" id="UP000001520">
    <property type="component" value="Chromosome"/>
</dbReference>
<dbReference type="STRING" id="639282.DEFDS_2030"/>
<evidence type="ECO:0000256" key="1">
    <source>
        <dbReference type="SAM" id="SignalP"/>
    </source>
</evidence>
<feature type="chain" id="PRO_5003047775" description="Lipoprotein" evidence="1">
    <location>
        <begin position="23"/>
        <end position="197"/>
    </location>
</feature>